<gene>
    <name evidence="11" type="primary">LOC105043888</name>
</gene>
<evidence type="ECO:0000259" key="8">
    <source>
        <dbReference type="PROSITE" id="PS51192"/>
    </source>
</evidence>
<evidence type="ECO:0000256" key="6">
    <source>
        <dbReference type="ARBA" id="ARBA00023242"/>
    </source>
</evidence>
<feature type="compositionally biased region" description="Low complexity" evidence="7">
    <location>
        <begin position="180"/>
        <end position="192"/>
    </location>
</feature>
<feature type="region of interest" description="Disordered" evidence="7">
    <location>
        <begin position="443"/>
        <end position="501"/>
    </location>
</feature>
<keyword evidence="2" id="KW-0547">Nucleotide-binding</keyword>
<dbReference type="InterPro" id="IPR014001">
    <property type="entry name" value="Helicase_ATP-bd"/>
</dbReference>
<evidence type="ECO:0000259" key="9">
    <source>
        <dbReference type="PROSITE" id="PS51194"/>
    </source>
</evidence>
<dbReference type="InterPro" id="IPR038718">
    <property type="entry name" value="SNF2-like_sf"/>
</dbReference>
<feature type="compositionally biased region" description="Basic and acidic residues" evidence="7">
    <location>
        <begin position="295"/>
        <end position="321"/>
    </location>
</feature>
<evidence type="ECO:0000256" key="3">
    <source>
        <dbReference type="ARBA" id="ARBA00022801"/>
    </source>
</evidence>
<dbReference type="OrthoDB" id="2020972at2759"/>
<dbReference type="PROSITE" id="PS51194">
    <property type="entry name" value="HELICASE_CTER"/>
    <property type="match status" value="1"/>
</dbReference>
<dbReference type="GO" id="GO:0005634">
    <property type="term" value="C:nucleus"/>
    <property type="evidence" value="ECO:0007669"/>
    <property type="project" value="UniProtKB-SubCell"/>
</dbReference>
<evidence type="ECO:0000313" key="11">
    <source>
        <dbReference type="RefSeq" id="XP_010919917.2"/>
    </source>
</evidence>
<dbReference type="CDD" id="cd18793">
    <property type="entry name" value="SF2_C_SNF"/>
    <property type="match status" value="1"/>
</dbReference>
<dbReference type="SUPFAM" id="SSF52540">
    <property type="entry name" value="P-loop containing nucleoside triphosphate hydrolases"/>
    <property type="match status" value="2"/>
</dbReference>
<dbReference type="InterPro" id="IPR049730">
    <property type="entry name" value="SNF2/RAD54-like_C"/>
</dbReference>
<dbReference type="Proteomes" id="UP000504607">
    <property type="component" value="Chromosome 4"/>
</dbReference>
<dbReference type="GO" id="GO:0004386">
    <property type="term" value="F:helicase activity"/>
    <property type="evidence" value="ECO:0007669"/>
    <property type="project" value="UniProtKB-KW"/>
</dbReference>
<evidence type="ECO:0000256" key="2">
    <source>
        <dbReference type="ARBA" id="ARBA00022741"/>
    </source>
</evidence>
<dbReference type="PANTHER" id="PTHR45821">
    <property type="entry name" value="SNF2 DOMAIN-CONTAINING PROTEIN CLASSY 2-RELATED"/>
    <property type="match status" value="1"/>
</dbReference>
<dbReference type="InParanoid" id="A0A6I9R5C7"/>
<feature type="compositionally biased region" description="Low complexity" evidence="7">
    <location>
        <begin position="30"/>
        <end position="44"/>
    </location>
</feature>
<evidence type="ECO:0000256" key="5">
    <source>
        <dbReference type="ARBA" id="ARBA00022840"/>
    </source>
</evidence>
<feature type="compositionally biased region" description="Basic and acidic residues" evidence="7">
    <location>
        <begin position="156"/>
        <end position="170"/>
    </location>
</feature>
<feature type="compositionally biased region" description="Acidic residues" evidence="7">
    <location>
        <begin position="81"/>
        <end position="90"/>
    </location>
</feature>
<dbReference type="PANTHER" id="PTHR45821:SF26">
    <property type="entry name" value="SNF2P"/>
    <property type="match status" value="1"/>
</dbReference>
<evidence type="ECO:0000256" key="7">
    <source>
        <dbReference type="SAM" id="MobiDB-lite"/>
    </source>
</evidence>
<name>A0A6I9R5C7_ELAGV</name>
<reference evidence="11" key="1">
    <citation type="submission" date="2025-08" db="UniProtKB">
        <authorList>
            <consortium name="RefSeq"/>
        </authorList>
    </citation>
    <scope>IDENTIFICATION</scope>
</reference>
<dbReference type="Gene3D" id="3.40.50.300">
    <property type="entry name" value="P-loop containing nucleotide triphosphate hydrolases"/>
    <property type="match status" value="1"/>
</dbReference>
<dbReference type="GO" id="GO:0005524">
    <property type="term" value="F:ATP binding"/>
    <property type="evidence" value="ECO:0007669"/>
    <property type="project" value="UniProtKB-KW"/>
</dbReference>
<keyword evidence="6" id="KW-0539">Nucleus</keyword>
<protein>
    <submittedName>
        <fullName evidence="11">SNF2 domain-containing protein CLASSY 4-like</fullName>
    </submittedName>
</protein>
<feature type="domain" description="Helicase C-terminal" evidence="9">
    <location>
        <begin position="1188"/>
        <end position="1345"/>
    </location>
</feature>
<dbReference type="PROSITE" id="PS51192">
    <property type="entry name" value="HELICASE_ATP_BIND_1"/>
    <property type="match status" value="1"/>
</dbReference>
<dbReference type="SMART" id="SM00490">
    <property type="entry name" value="HELICc"/>
    <property type="match status" value="1"/>
</dbReference>
<feature type="region of interest" description="Disordered" evidence="7">
    <location>
        <begin position="562"/>
        <end position="584"/>
    </location>
</feature>
<feature type="compositionally biased region" description="Acidic residues" evidence="7">
    <location>
        <begin position="396"/>
        <end position="405"/>
    </location>
</feature>
<organism evidence="10 11">
    <name type="scientific">Elaeis guineensis var. tenera</name>
    <name type="common">Oil palm</name>
    <dbReference type="NCBI Taxonomy" id="51953"/>
    <lineage>
        <taxon>Eukaryota</taxon>
        <taxon>Viridiplantae</taxon>
        <taxon>Streptophyta</taxon>
        <taxon>Embryophyta</taxon>
        <taxon>Tracheophyta</taxon>
        <taxon>Spermatophyta</taxon>
        <taxon>Magnoliopsida</taxon>
        <taxon>Liliopsida</taxon>
        <taxon>Arecaceae</taxon>
        <taxon>Arecoideae</taxon>
        <taxon>Cocoseae</taxon>
        <taxon>Elaeidinae</taxon>
        <taxon>Elaeis</taxon>
    </lineage>
</organism>
<feature type="compositionally biased region" description="Acidic residues" evidence="7">
    <location>
        <begin position="448"/>
        <end position="475"/>
    </location>
</feature>
<sequence>MDCVARRTRSRRALSGGAWLAVTSRLRGRGAAVHSSGDGVSGSSSAGGGREVAGISDSPAGLGFHERSDTSVGTPGPEVIVLDDDGEEEDGGRGIGGDCKKGSSSKGNGGRRSSRKSTYVDEAVELGAGPPPPGFWKGGESGSSSDRKAVIAVSDLKGDDSEATVEDRTRSKSGSNDVKSASWSGSDAASGGLNACDHEAREGEMLEVNVADRKLEAKEACDAGGEREIDEIEDCNGEVEVLETNDANVEEKDQEFEVDEGGTHEVHEPNIKSGSQESQQTGKQGVSHNLVGTNGERKDQEFEIADRKTHEVCEPDVEFRAQESQQTGKERGSHNLADANGERKDQDVEVDEGKTHEVHEPNVEFEAQECQESGRKDGSNILADAGGRMDVLDINGADEEEDAEIGSDTRSAQEVKYLVTTSCVARRTRSKMGKQRRVSYTQYFNVELSDDSEDEEDDEEEEEEDDSCYESDNAEAENTRIMSESGQKECGENGQSYKVKPDVRSFGGEVREDPANGSIAVAHHARSCFDSEPHKKKPKVEFAGNPLCINVDESDSEDKFCFSSGTDNGKGSGRKNQIKSGGGGNRIDMEWREWTRREEPWLVKTKKRKRLQSLKNTCLFNLLVDTICNEQKKLTENLVSPKEQCSPSNVKPSCNKDIFPCIFSFADEDDKSIEKSDFEKVLDELWADLEFALESNNIGTYNNDEGQIEVDILEDESDLLTLCSQGKHQFILDERIGTRCKFCSFVNMEIKYIIPSLATHICEGSARINSAKVEGTLLFDDLCRTVKDDGKPNSCGLPKGTVWELIPGIKDKMYEHQQEAFEFMWKNLAGGIDLDELKSGARSDVIGGCVISHAPGTGKTRLSIIFIQTYMKVFPECRPVIVAPSGMLLTWEEEFRKWNVDVPIHNLNAPDYSGREDIAFRQLAAKEHRNISLMRLVKLYSWVKGSSILGISYGLFKKLTADNSCDPKLSQVLLERPGLLVLDEGHTPRNERSLIWKALGKIKTEKRIILSGTPFQNNFGELYNIMCLVKPKFAEKISIRPSKQGQRKAKFFSDMDQDFLPEKNEGKGIWVSLTNHVTDDNAEEVRSILKPFVHIHSGNILNTLPGLRECVIELDPPPHQKDIIEKMEHIGSNVIFENEYKTSLASIHPSLVTYLNLSEEEETLLDRPLLEKQKLNPYIGVKTRFVMEVVRLCEALKEKVLIFSQYIQPLSMIKDQLIKLFNWSEGKEVLQMDGKIRTKYRQSSIDIFNDMESEARVLLASTKACCEGISLTGASRVVLLDVVWNPAVGRQAISRAYRIGQKKFVYTYNLMTSGTGERDKYDRQAKKDHLSKLVFSTEIDFTNVRKSSSQAKEQHSSKLISEDKILEEMTAHDKVKGMFLKIYYPPKGICA</sequence>
<evidence type="ECO:0000256" key="4">
    <source>
        <dbReference type="ARBA" id="ARBA00022806"/>
    </source>
</evidence>
<feature type="compositionally biased region" description="Polar residues" evidence="7">
    <location>
        <begin position="272"/>
        <end position="292"/>
    </location>
</feature>
<dbReference type="Gene3D" id="3.40.50.10810">
    <property type="entry name" value="Tandem AAA-ATPase domain"/>
    <property type="match status" value="1"/>
</dbReference>
<feature type="domain" description="Helicase ATP-binding" evidence="8">
    <location>
        <begin position="840"/>
        <end position="1032"/>
    </location>
</feature>
<keyword evidence="5" id="KW-0067">ATP-binding</keyword>
<feature type="region of interest" description="Disordered" evidence="7">
    <location>
        <begin position="394"/>
        <end position="413"/>
    </location>
</feature>
<dbReference type="GO" id="GO:0080188">
    <property type="term" value="P:gene silencing by siRNA-directed DNA methylation"/>
    <property type="evidence" value="ECO:0007669"/>
    <property type="project" value="InterPro"/>
</dbReference>
<dbReference type="InterPro" id="IPR044567">
    <property type="entry name" value="CLSY/DRD1"/>
</dbReference>
<comment type="subcellular location">
    <subcellularLocation>
        <location evidence="1">Nucleus</location>
    </subcellularLocation>
</comment>
<feature type="compositionally biased region" description="Basic and acidic residues" evidence="7">
    <location>
        <begin position="340"/>
        <end position="362"/>
    </location>
</feature>
<evidence type="ECO:0000313" key="10">
    <source>
        <dbReference type="Proteomes" id="UP000504607"/>
    </source>
</evidence>
<dbReference type="GeneID" id="105043888"/>
<keyword evidence="3" id="KW-0378">Hydrolase</keyword>
<dbReference type="InterPro" id="IPR001650">
    <property type="entry name" value="Helicase_C-like"/>
</dbReference>
<accession>A0A6I9R5C7</accession>
<keyword evidence="10" id="KW-1185">Reference proteome</keyword>
<feature type="region of interest" description="Disordered" evidence="7">
    <location>
        <begin position="30"/>
        <end position="194"/>
    </location>
</feature>
<dbReference type="InterPro" id="IPR000330">
    <property type="entry name" value="SNF2_N"/>
</dbReference>
<evidence type="ECO:0000256" key="1">
    <source>
        <dbReference type="ARBA" id="ARBA00004123"/>
    </source>
</evidence>
<dbReference type="GO" id="GO:0016787">
    <property type="term" value="F:hydrolase activity"/>
    <property type="evidence" value="ECO:0007669"/>
    <property type="project" value="UniProtKB-KW"/>
</dbReference>
<keyword evidence="4" id="KW-0347">Helicase</keyword>
<proteinExistence type="predicted"/>
<feature type="compositionally biased region" description="Basic and acidic residues" evidence="7">
    <location>
        <begin position="261"/>
        <end position="270"/>
    </location>
</feature>
<dbReference type="FunCoup" id="A0A6I9R5C7">
    <property type="interactions" value="279"/>
</dbReference>
<dbReference type="KEGG" id="egu:105043888"/>
<dbReference type="InterPro" id="IPR027417">
    <property type="entry name" value="P-loop_NTPase"/>
</dbReference>
<feature type="region of interest" description="Disordered" evidence="7">
    <location>
        <begin position="243"/>
        <end position="384"/>
    </location>
</feature>
<dbReference type="Pfam" id="PF00176">
    <property type="entry name" value="SNF2-rel_dom"/>
    <property type="match status" value="1"/>
</dbReference>
<dbReference type="SMART" id="SM00487">
    <property type="entry name" value="DEXDc"/>
    <property type="match status" value="1"/>
</dbReference>
<dbReference type="Pfam" id="PF00271">
    <property type="entry name" value="Helicase_C"/>
    <property type="match status" value="1"/>
</dbReference>
<dbReference type="RefSeq" id="XP_010919917.2">
    <property type="nucleotide sequence ID" value="XM_010921615.3"/>
</dbReference>